<dbReference type="AlphaFoldDB" id="I1IJN2"/>
<dbReference type="SMART" id="SM00432">
    <property type="entry name" value="MADS"/>
    <property type="match status" value="1"/>
</dbReference>
<dbReference type="KEGG" id="bdi:100834843"/>
<evidence type="ECO:0000313" key="7">
    <source>
        <dbReference type="EMBL" id="AIG21851.1"/>
    </source>
</evidence>
<name>I1IJN2_BRADI</name>
<dbReference type="PANTHER" id="PTHR48019">
    <property type="entry name" value="SERUM RESPONSE FACTOR HOMOLOG"/>
    <property type="match status" value="1"/>
</dbReference>
<dbReference type="FunFam" id="3.40.1810.10:FF:000010">
    <property type="entry name" value="Agamous-like MADS-box protein AGL30"/>
    <property type="match status" value="1"/>
</dbReference>
<dbReference type="CDD" id="cd00120">
    <property type="entry name" value="MADS"/>
    <property type="match status" value="1"/>
</dbReference>
<feature type="domain" description="MADS-box" evidence="6">
    <location>
        <begin position="1"/>
        <end position="53"/>
    </location>
</feature>
<dbReference type="GO" id="GO:0003677">
    <property type="term" value="F:DNA binding"/>
    <property type="evidence" value="ECO:0007669"/>
    <property type="project" value="UniProtKB-KW"/>
</dbReference>
<dbReference type="Pfam" id="PF00319">
    <property type="entry name" value="SRF-TF"/>
    <property type="match status" value="1"/>
</dbReference>
<evidence type="ECO:0000256" key="3">
    <source>
        <dbReference type="ARBA" id="ARBA00023125"/>
    </source>
</evidence>
<evidence type="ECO:0000259" key="6">
    <source>
        <dbReference type="PROSITE" id="PS50066"/>
    </source>
</evidence>
<dbReference type="HOGENOM" id="CLU_034796_0_0_1"/>
<dbReference type="GO" id="GO:0080092">
    <property type="term" value="P:regulation of pollen tube growth"/>
    <property type="evidence" value="ECO:0007669"/>
    <property type="project" value="UniProtKB-ARBA"/>
</dbReference>
<dbReference type="OrthoDB" id="1933443at2759"/>
<dbReference type="OMA" id="QLQPLAW"/>
<accession>I1IJN2</accession>
<keyword evidence="2" id="KW-0805">Transcription regulation</keyword>
<proteinExistence type="evidence at transcript level"/>
<comment type="subcellular location">
    <subcellularLocation>
        <location evidence="1">Nucleus</location>
    </subcellularLocation>
</comment>
<keyword evidence="5" id="KW-0539">Nucleus</keyword>
<dbReference type="GO" id="GO:0005634">
    <property type="term" value="C:nucleus"/>
    <property type="evidence" value="ECO:0007669"/>
    <property type="project" value="UniProtKB-SubCell"/>
</dbReference>
<organism evidence="7">
    <name type="scientific">Brachypodium distachyon</name>
    <name type="common">Purple false brome</name>
    <name type="synonym">Trachynia distachya</name>
    <dbReference type="NCBI Taxonomy" id="15368"/>
    <lineage>
        <taxon>Eukaryota</taxon>
        <taxon>Viridiplantae</taxon>
        <taxon>Streptophyta</taxon>
        <taxon>Embryophyta</taxon>
        <taxon>Tracheophyta</taxon>
        <taxon>Spermatophyta</taxon>
        <taxon>Magnoliopsida</taxon>
        <taxon>Liliopsida</taxon>
        <taxon>Poales</taxon>
        <taxon>Poaceae</taxon>
        <taxon>BOP clade</taxon>
        <taxon>Pooideae</taxon>
        <taxon>Stipodae</taxon>
        <taxon>Brachypodieae</taxon>
        <taxon>Brachypodium</taxon>
    </lineage>
</organism>
<evidence type="ECO:0000256" key="4">
    <source>
        <dbReference type="ARBA" id="ARBA00023163"/>
    </source>
</evidence>
<dbReference type="Gene3D" id="3.40.1810.10">
    <property type="entry name" value="Transcription factor, MADS-box"/>
    <property type="match status" value="1"/>
</dbReference>
<dbReference type="PRINTS" id="PR00404">
    <property type="entry name" value="MADSDOMAIN"/>
</dbReference>
<dbReference type="eggNOG" id="KOG0014">
    <property type="taxonomic scope" value="Eukaryota"/>
</dbReference>
<dbReference type="GO" id="GO:0010152">
    <property type="term" value="P:pollen maturation"/>
    <property type="evidence" value="ECO:0007669"/>
    <property type="project" value="UniProtKB-ARBA"/>
</dbReference>
<dbReference type="InterPro" id="IPR002100">
    <property type="entry name" value="TF_MADSbox"/>
</dbReference>
<dbReference type="GeneID" id="100834843"/>
<dbReference type="GO" id="GO:0046983">
    <property type="term" value="F:protein dimerization activity"/>
    <property type="evidence" value="ECO:0007669"/>
    <property type="project" value="InterPro"/>
</dbReference>
<evidence type="ECO:0000256" key="1">
    <source>
        <dbReference type="ARBA" id="ARBA00004123"/>
    </source>
</evidence>
<evidence type="ECO:0000256" key="5">
    <source>
        <dbReference type="ARBA" id="ARBA00023242"/>
    </source>
</evidence>
<keyword evidence="4" id="KW-0804">Transcription</keyword>
<dbReference type="SUPFAM" id="SSF55455">
    <property type="entry name" value="SRF-like"/>
    <property type="match status" value="1"/>
</dbReference>
<dbReference type="EMBL" id="KF469337">
    <property type="protein sequence ID" value="AIG21851.1"/>
    <property type="molecule type" value="mRNA"/>
</dbReference>
<dbReference type="PROSITE" id="PS50066">
    <property type="entry name" value="MADS_BOX_2"/>
    <property type="match status" value="1"/>
</dbReference>
<dbReference type="InterPro" id="IPR050142">
    <property type="entry name" value="MADS-box/MEF2_TF"/>
</dbReference>
<evidence type="ECO:0000256" key="2">
    <source>
        <dbReference type="ARBA" id="ARBA00023015"/>
    </source>
</evidence>
<dbReference type="RefSeq" id="NP_001288313.1">
    <property type="nucleotide sequence ID" value="NM_001301384.1"/>
</dbReference>
<keyword evidence="3" id="KW-0238">DNA-binding</keyword>
<protein>
    <submittedName>
        <fullName evidence="7">MADS-box transcription factor 43</fullName>
    </submittedName>
</protein>
<dbReference type="InterPro" id="IPR036879">
    <property type="entry name" value="TF_MADSbox_sf"/>
</dbReference>
<reference evidence="7" key="1">
    <citation type="journal article" date="2014" name="PLoS ONE">
        <title>Genome-wide analysis of the MADS-box gene family in Brachypodium distachyon.</title>
        <authorList>
            <person name="Wei B."/>
            <person name="Zhang R.Z."/>
            <person name="Guo J.J."/>
            <person name="Liu D.M."/>
            <person name="Li A.L."/>
            <person name="Fan R.C."/>
            <person name="Mao L."/>
            <person name="Zhang X.Q."/>
        </authorList>
    </citation>
    <scope>NUCLEOTIDE SEQUENCE</scope>
</reference>
<sequence>MGRVKLKIKKLENISGRHVTYSKRRSGILKKAKELSILCDIDLILLMFSPSGRPTICVGDRSNLEEVIAKYAQQTPQERAKRKLESLEALKKTFKKLDHDVNIQDFLGSGGQTVEELASHLGALQCQMADVQKRLSYWSEPEKVENIDHIRAMEQSLKESLNRIGIHKENFAKQHLMGLQCAAAQFQNDMQLPLGIPGDPNSSSWFHSSSNSDGQQTMMLPDEAGLQRYPGYFSMSKQSTETGGEQHQHQQQAAVAAQHQPEFSQQAADCLTSLHLTGQFPYQSSFDHTSLLNDRLFRPDMELHVDNASAAMDFGGHYNHLPRPGDEASFQNWASATCGVTMYDHQQQPASAQLIVQNMTESLTVGSIQQQL</sequence>